<keyword evidence="1" id="KW-0378">Hydrolase</keyword>
<dbReference type="AlphaFoldDB" id="A0A9D9HWJ8"/>
<feature type="chain" id="PRO_5039395289" evidence="2">
    <location>
        <begin position="20"/>
        <end position="767"/>
    </location>
</feature>
<reference evidence="4" key="1">
    <citation type="submission" date="2020-10" db="EMBL/GenBank/DDBJ databases">
        <authorList>
            <person name="Gilroy R."/>
        </authorList>
    </citation>
    <scope>NUCLEOTIDE SEQUENCE</scope>
    <source>
        <strain evidence="4">G3-3990</strain>
    </source>
</reference>
<evidence type="ECO:0000256" key="1">
    <source>
        <dbReference type="ARBA" id="ARBA00022801"/>
    </source>
</evidence>
<feature type="signal peptide" evidence="2">
    <location>
        <begin position="1"/>
        <end position="19"/>
    </location>
</feature>
<dbReference type="Proteomes" id="UP000823641">
    <property type="component" value="Unassembled WGS sequence"/>
</dbReference>
<gene>
    <name evidence="4" type="ORF">IAA73_12330</name>
</gene>
<feature type="domain" description="CBM-cenC" evidence="3">
    <location>
        <begin position="22"/>
        <end position="166"/>
    </location>
</feature>
<dbReference type="Gene3D" id="2.60.120.260">
    <property type="entry name" value="Galactose-binding domain-like"/>
    <property type="match status" value="1"/>
</dbReference>
<proteinExistence type="predicted"/>
<organism evidence="4 5">
    <name type="scientific">Candidatus Gallipaludibacter merdavium</name>
    <dbReference type="NCBI Taxonomy" id="2840839"/>
    <lineage>
        <taxon>Bacteria</taxon>
        <taxon>Pseudomonadati</taxon>
        <taxon>Bacteroidota</taxon>
        <taxon>Bacteroidia</taxon>
        <taxon>Bacteroidales</taxon>
        <taxon>Candidatus Gallipaludibacter</taxon>
    </lineage>
</organism>
<evidence type="ECO:0000313" key="5">
    <source>
        <dbReference type="Proteomes" id="UP000823641"/>
    </source>
</evidence>
<dbReference type="SUPFAM" id="SSF49785">
    <property type="entry name" value="Galactose-binding domain-like"/>
    <property type="match status" value="1"/>
</dbReference>
<dbReference type="NCBIfam" id="TIGR04183">
    <property type="entry name" value="Por_Secre_tail"/>
    <property type="match status" value="1"/>
</dbReference>
<protein>
    <submittedName>
        <fullName evidence="4">T9SS type A sorting domain-containing protein</fullName>
    </submittedName>
</protein>
<dbReference type="InterPro" id="IPR013783">
    <property type="entry name" value="Ig-like_fold"/>
</dbReference>
<comment type="caution">
    <text evidence="4">The sequence shown here is derived from an EMBL/GenBank/DDBJ whole genome shotgun (WGS) entry which is preliminary data.</text>
</comment>
<dbReference type="NCBIfam" id="NF038128">
    <property type="entry name" value="choice_anch_J"/>
    <property type="match status" value="1"/>
</dbReference>
<evidence type="ECO:0000313" key="4">
    <source>
        <dbReference type="EMBL" id="MBO8461097.1"/>
    </source>
</evidence>
<name>A0A9D9HWJ8_9BACT</name>
<dbReference type="InterPro" id="IPR003305">
    <property type="entry name" value="CenC_carb-bd"/>
</dbReference>
<dbReference type="InterPro" id="IPR026444">
    <property type="entry name" value="Secre_tail"/>
</dbReference>
<sequence>MKKILSVLSAFCVAFTLTAQTELLENPGFEEATSSPLFGAQFEGWGVPTGSQIETTDVHSGEQALKVNSNSPTENNNIDQEIGSAVTPVFVPGNTYRISIWYKVLTPQTGGDVKLASYWNSSRDGELAHDSQILKTDFFTASEWTEKVIETTCPEGATSFYFRLQVAKKAVVLFDDFSIQKVETAEPSLQILPTSLPKVQANINTSVDFEALTIHQSNLTAPVTITIMGTDAAFFSSSVTQATAAEQEVIFTYTPTAVGRHTAMVAFEVAGHSELNLTMRLEGTCIDPTLTPTITLTPTEVPEFTAEAEQSSTFHLTLNSANCLDDIAAQITHVEGEAFVVNAALYPKNMECNVDITFRPSQAGNYHSKLVFSTTNATSVTLDLTGVATEGSGENPELTTEFNWDISNPTTLLNENFENIQHNQMQVIENWQNVVRQWQRPWWGYEHLDADSNIVERSAKATSYKYQTSNPDGIVGEMWLVTPALDYKNAAGKTFTFRVMGDFMFEDHDTNLELYYIDVQGGVPYMQKIEAGIPKTPDLNKEWSEIHMDLTNQSETIADVFFMAFKYIGLMGEDNAVTYYIDDVSWGRTDLPKLMADSAQIVMTASPGVEQYSTAITISGNNLTQDIKISVGGANKSNFELSQTSLPSAGGSFTVKFKSNNEGVHEAYIKIASRGAADIYIPMAVLCKTTTGLKNETVDMDIRYIDNGLQITADGMQGYEVYDVIGRKYDGRATNAESVHIPLTNKGVYIIKVKTEYGTSSRKFVVQ</sequence>
<dbReference type="Gene3D" id="2.60.40.10">
    <property type="entry name" value="Immunoglobulins"/>
    <property type="match status" value="1"/>
</dbReference>
<dbReference type="EMBL" id="JADIMG010000112">
    <property type="protein sequence ID" value="MBO8461097.1"/>
    <property type="molecule type" value="Genomic_DNA"/>
</dbReference>
<dbReference type="GO" id="GO:0016798">
    <property type="term" value="F:hydrolase activity, acting on glycosyl bonds"/>
    <property type="evidence" value="ECO:0007669"/>
    <property type="project" value="InterPro"/>
</dbReference>
<dbReference type="Pfam" id="PF02018">
    <property type="entry name" value="CBM_4_9"/>
    <property type="match status" value="1"/>
</dbReference>
<evidence type="ECO:0000256" key="2">
    <source>
        <dbReference type="SAM" id="SignalP"/>
    </source>
</evidence>
<dbReference type="InterPro" id="IPR008979">
    <property type="entry name" value="Galactose-bd-like_sf"/>
</dbReference>
<keyword evidence="2" id="KW-0732">Signal</keyword>
<reference evidence="4" key="2">
    <citation type="journal article" date="2021" name="PeerJ">
        <title>Extensive microbial diversity within the chicken gut microbiome revealed by metagenomics and culture.</title>
        <authorList>
            <person name="Gilroy R."/>
            <person name="Ravi A."/>
            <person name="Getino M."/>
            <person name="Pursley I."/>
            <person name="Horton D.L."/>
            <person name="Alikhan N.F."/>
            <person name="Baker D."/>
            <person name="Gharbi K."/>
            <person name="Hall N."/>
            <person name="Watson M."/>
            <person name="Adriaenssens E.M."/>
            <person name="Foster-Nyarko E."/>
            <person name="Jarju S."/>
            <person name="Secka A."/>
            <person name="Antonio M."/>
            <person name="Oren A."/>
            <person name="Chaudhuri R.R."/>
            <person name="La Ragione R."/>
            <person name="Hildebrand F."/>
            <person name="Pallen M.J."/>
        </authorList>
    </citation>
    <scope>NUCLEOTIDE SEQUENCE</scope>
    <source>
        <strain evidence="4">G3-3990</strain>
    </source>
</reference>
<accession>A0A9D9HWJ8</accession>
<evidence type="ECO:0000259" key="3">
    <source>
        <dbReference type="Pfam" id="PF02018"/>
    </source>
</evidence>